<evidence type="ECO:0000313" key="2">
    <source>
        <dbReference type="Proteomes" id="UP000824208"/>
    </source>
</evidence>
<accession>A0A9D2MA36</accession>
<sequence>MVITKTFSKREDILRLRDLALSVPEPVTVRSLDGQVSMNAKSPMGIYALDFSQPVQIVTDSPVLAQEVEQW</sequence>
<dbReference type="AlphaFoldDB" id="A0A9D2MA36"/>
<organism evidence="1 2">
    <name type="scientific">Candidatus Flavonifractor intestinipullorum</name>
    <dbReference type="NCBI Taxonomy" id="2838587"/>
    <lineage>
        <taxon>Bacteria</taxon>
        <taxon>Bacillati</taxon>
        <taxon>Bacillota</taxon>
        <taxon>Clostridia</taxon>
        <taxon>Eubacteriales</taxon>
        <taxon>Oscillospiraceae</taxon>
        <taxon>Flavonifractor</taxon>
    </lineage>
</organism>
<reference evidence="1" key="1">
    <citation type="journal article" date="2021" name="PeerJ">
        <title>Extensive microbial diversity within the chicken gut microbiome revealed by metagenomics and culture.</title>
        <authorList>
            <person name="Gilroy R."/>
            <person name="Ravi A."/>
            <person name="Getino M."/>
            <person name="Pursley I."/>
            <person name="Horton D.L."/>
            <person name="Alikhan N.F."/>
            <person name="Baker D."/>
            <person name="Gharbi K."/>
            <person name="Hall N."/>
            <person name="Watson M."/>
            <person name="Adriaenssens E.M."/>
            <person name="Foster-Nyarko E."/>
            <person name="Jarju S."/>
            <person name="Secka A."/>
            <person name="Antonio M."/>
            <person name="Oren A."/>
            <person name="Chaudhuri R.R."/>
            <person name="La Ragione R."/>
            <person name="Hildebrand F."/>
            <person name="Pallen M.J."/>
        </authorList>
    </citation>
    <scope>NUCLEOTIDE SEQUENCE</scope>
    <source>
        <strain evidence="1">CHK189-11263</strain>
    </source>
</reference>
<dbReference type="EMBL" id="DWYC01000036">
    <property type="protein sequence ID" value="HJB56557.1"/>
    <property type="molecule type" value="Genomic_DNA"/>
</dbReference>
<gene>
    <name evidence="1" type="ORF">H9714_03300</name>
</gene>
<reference evidence="1" key="2">
    <citation type="submission" date="2021-04" db="EMBL/GenBank/DDBJ databases">
        <authorList>
            <person name="Gilroy R."/>
        </authorList>
    </citation>
    <scope>NUCLEOTIDE SEQUENCE</scope>
    <source>
        <strain evidence="1">CHK189-11263</strain>
    </source>
</reference>
<protein>
    <submittedName>
        <fullName evidence="1">Uncharacterized protein</fullName>
    </submittedName>
</protein>
<comment type="caution">
    <text evidence="1">The sequence shown here is derived from an EMBL/GenBank/DDBJ whole genome shotgun (WGS) entry which is preliminary data.</text>
</comment>
<dbReference type="Proteomes" id="UP000824208">
    <property type="component" value="Unassembled WGS sequence"/>
</dbReference>
<name>A0A9D2MA36_9FIRM</name>
<proteinExistence type="predicted"/>
<evidence type="ECO:0000313" key="1">
    <source>
        <dbReference type="EMBL" id="HJB56557.1"/>
    </source>
</evidence>